<dbReference type="Proteomes" id="UP000467322">
    <property type="component" value="Unassembled WGS sequence"/>
</dbReference>
<dbReference type="PANTHER" id="PTHR38591">
    <property type="entry name" value="HYDROLASE"/>
    <property type="match status" value="1"/>
</dbReference>
<gene>
    <name evidence="1" type="ORF">GQE99_05770</name>
</gene>
<keyword evidence="2" id="KW-1185">Reference proteome</keyword>
<reference evidence="1 2" key="1">
    <citation type="submission" date="2019-12" db="EMBL/GenBank/DDBJ databases">
        <title>Maritimibacter sp. nov. sp. isolated from sea sand.</title>
        <authorList>
            <person name="Kim J."/>
            <person name="Jeong S.E."/>
            <person name="Jung H.S."/>
            <person name="Jeon C.O."/>
        </authorList>
    </citation>
    <scope>NUCLEOTIDE SEQUENCE [LARGE SCALE GENOMIC DNA]</scope>
    <source>
        <strain evidence="1 2">DP07</strain>
    </source>
</reference>
<name>A0A845M7J7_9RHOB</name>
<dbReference type="SUPFAM" id="SSF159245">
    <property type="entry name" value="AttH-like"/>
    <property type="match status" value="1"/>
</dbReference>
<accession>A0A845M7J7</accession>
<dbReference type="PANTHER" id="PTHR38591:SF1">
    <property type="entry name" value="BLL1000 PROTEIN"/>
    <property type="match status" value="1"/>
</dbReference>
<evidence type="ECO:0000313" key="2">
    <source>
        <dbReference type="Proteomes" id="UP000467322"/>
    </source>
</evidence>
<proteinExistence type="predicted"/>
<dbReference type="AlphaFoldDB" id="A0A845M7J7"/>
<dbReference type="EMBL" id="WTUX01000010">
    <property type="protein sequence ID" value="MZR12524.1"/>
    <property type="molecule type" value="Genomic_DNA"/>
</dbReference>
<dbReference type="Pfam" id="PF17186">
    <property type="entry name" value="Lipocalin_9"/>
    <property type="match status" value="1"/>
</dbReference>
<evidence type="ECO:0000313" key="1">
    <source>
        <dbReference type="EMBL" id="MZR12524.1"/>
    </source>
</evidence>
<sequence>MDDPLMDGQELEAIPLETTRLQLGPVPGAVREGWGVHGVISLASGDLHVAAALVRLTRRGVDGSMILTDVLSATTDERFRQVLFTPGLVSLEAQAVEEDIDARLPGWVPGLKRMALKRHARDVDGLPARAQGVAIDQTGVRLAAAPFAVSGAGVLFAHDHGRHAMRITLPMGAGRALEGELALPEGALSTTMQGGTAQTAPALTLAGKVIGRAVGGQLWFDRVWGGRDAAPGPIGGERFAVTLGATWHLLLTRAEGETEGQAVLFEAGEPVDLPSGFRAEAAESWTSPATGRRYPVGWTLSVPDLELTARLTTQTPDQEIALPGTWPVWHGVTVLEGDLSGHPMAGHARVTQRGTPGRARR</sequence>
<organism evidence="1 2">
    <name type="scientific">Maritimibacter harenae</name>
    <dbReference type="NCBI Taxonomy" id="2606218"/>
    <lineage>
        <taxon>Bacteria</taxon>
        <taxon>Pseudomonadati</taxon>
        <taxon>Pseudomonadota</taxon>
        <taxon>Alphaproteobacteria</taxon>
        <taxon>Rhodobacterales</taxon>
        <taxon>Roseobacteraceae</taxon>
        <taxon>Maritimibacter</taxon>
    </lineage>
</organism>
<comment type="caution">
    <text evidence="1">The sequence shown here is derived from an EMBL/GenBank/DDBJ whole genome shotgun (WGS) entry which is preliminary data.</text>
</comment>
<dbReference type="InterPro" id="IPR023374">
    <property type="entry name" value="AttH-like_dom_sf"/>
</dbReference>
<protein>
    <submittedName>
        <fullName evidence="1">Uncharacterized protein</fullName>
    </submittedName>
</protein>
<dbReference type="RefSeq" id="WP_161350641.1">
    <property type="nucleotide sequence ID" value="NZ_WTUX01000010.1"/>
</dbReference>
<dbReference type="Gene3D" id="2.40.370.10">
    <property type="entry name" value="AttH-like domain"/>
    <property type="match status" value="1"/>
</dbReference>